<dbReference type="GO" id="GO:0046872">
    <property type="term" value="F:metal ion binding"/>
    <property type="evidence" value="ECO:0007669"/>
    <property type="project" value="UniProtKB-KW"/>
</dbReference>
<evidence type="ECO:0000313" key="8">
    <source>
        <dbReference type="EMBL" id="BAJ86652.1"/>
    </source>
</evidence>
<evidence type="ECO:0000256" key="4">
    <source>
        <dbReference type="ARBA" id="ARBA00022723"/>
    </source>
</evidence>
<dbReference type="EnsemblPlants" id="HORVU.MOREX.r3.5HG0476060.1">
    <property type="protein sequence ID" value="HORVU.MOREX.r3.5HG0476060.1"/>
    <property type="gene ID" value="HORVU.MOREX.r3.5HG0476060"/>
</dbReference>
<comment type="subcellular location">
    <subcellularLocation>
        <location evidence="1">Cytoplasm</location>
    </subcellularLocation>
</comment>
<dbReference type="Proteomes" id="UP000011116">
    <property type="component" value="Chromosome 5H"/>
</dbReference>
<organism evidence="8">
    <name type="scientific">Hordeum vulgare subsp. vulgare</name>
    <name type="common">Domesticated barley</name>
    <dbReference type="NCBI Taxonomy" id="112509"/>
    <lineage>
        <taxon>Eukaryota</taxon>
        <taxon>Viridiplantae</taxon>
        <taxon>Streptophyta</taxon>
        <taxon>Embryophyta</taxon>
        <taxon>Tracheophyta</taxon>
        <taxon>Spermatophyta</taxon>
        <taxon>Magnoliopsida</taxon>
        <taxon>Liliopsida</taxon>
        <taxon>Poales</taxon>
        <taxon>Poaceae</taxon>
        <taxon>BOP clade</taxon>
        <taxon>Pooideae</taxon>
        <taxon>Triticodae</taxon>
        <taxon>Triticeae</taxon>
        <taxon>Hordeinae</taxon>
        <taxon>Hordeum</taxon>
    </lineage>
</organism>
<dbReference type="GeneID" id="123397878"/>
<feature type="domain" description="FLZ-type" evidence="7">
    <location>
        <begin position="96"/>
        <end position="140"/>
    </location>
</feature>
<keyword evidence="4" id="KW-0479">Metal-binding</keyword>
<comment type="similarity">
    <text evidence="2">Belongs to the FLZ family.</text>
</comment>
<dbReference type="PANTHER" id="PTHR33059">
    <property type="entry name" value="FCS-LIKE ZINC FINGER 5"/>
    <property type="match status" value="1"/>
</dbReference>
<dbReference type="KEGG" id="hvg:123397878"/>
<reference evidence="8" key="1">
    <citation type="journal article" date="2011" name="Plant Physiol.">
        <title>Comprehensive sequence analysis of 24,783 barley full-length cDNAs derived from 12 clone libraries.</title>
        <authorList>
            <person name="Matsumoto T."/>
            <person name="Tanaka T."/>
            <person name="Sakai H."/>
            <person name="Amano N."/>
            <person name="Kanamori H."/>
            <person name="Kurita K."/>
            <person name="Kikuta A."/>
            <person name="Kamiya K."/>
            <person name="Yamamoto M."/>
            <person name="Ikawa H."/>
            <person name="Fujii N."/>
            <person name="Hori K."/>
            <person name="Itoh T."/>
            <person name="Sato K."/>
        </authorList>
    </citation>
    <scope>NUCLEOTIDE SEQUENCE</scope>
    <source>
        <tissue evidence="8">Shoot</tissue>
        <tissue evidence="9">Shoot and root</tissue>
    </source>
</reference>
<dbReference type="PROSITE" id="PS51795">
    <property type="entry name" value="ZF_FLZ"/>
    <property type="match status" value="1"/>
</dbReference>
<dbReference type="Pfam" id="PF04570">
    <property type="entry name" value="zf-FLZ"/>
    <property type="match status" value="1"/>
</dbReference>
<reference evidence="10" key="4">
    <citation type="submission" date="2022-01" db="UniProtKB">
        <authorList>
            <consortium name="EnsemblPlants"/>
        </authorList>
    </citation>
    <scope>IDENTIFICATION</scope>
    <source>
        <strain evidence="10">subsp. vulgare</strain>
    </source>
</reference>
<evidence type="ECO:0000256" key="2">
    <source>
        <dbReference type="ARBA" id="ARBA00009374"/>
    </source>
</evidence>
<name>F2CUY1_HORVV</name>
<feature type="region of interest" description="Disordered" evidence="6">
    <location>
        <begin position="137"/>
        <end position="170"/>
    </location>
</feature>
<protein>
    <submittedName>
        <fullName evidence="8">Predicted protein</fullName>
    </submittedName>
</protein>
<dbReference type="OMA" id="HMTQEEW"/>
<reference evidence="10" key="3">
    <citation type="submission" date="2020-10" db="EMBL/GenBank/DDBJ databases">
        <authorList>
            <person name="Scholz U."/>
            <person name="Mascher M."/>
            <person name="Fiebig A."/>
        </authorList>
    </citation>
    <scope>NUCLEOTIDE SEQUENCE [LARGE SCALE GENOMIC DNA]</scope>
    <source>
        <strain evidence="10">cv. Morex</strain>
    </source>
</reference>
<accession>F2CUY1</accession>
<dbReference type="PANTHER" id="PTHR33059:SF2">
    <property type="entry name" value="OS09G0367900 PROTEIN"/>
    <property type="match status" value="1"/>
</dbReference>
<dbReference type="EMBL" id="AK362406">
    <property type="protein sequence ID" value="BAJ93610.1"/>
    <property type="molecule type" value="mRNA"/>
</dbReference>
<dbReference type="GO" id="GO:0005737">
    <property type="term" value="C:cytoplasm"/>
    <property type="evidence" value="ECO:0007669"/>
    <property type="project" value="UniProtKB-SubCell"/>
</dbReference>
<feature type="zinc finger region" description="FLZ-type" evidence="5">
    <location>
        <begin position="96"/>
        <end position="140"/>
    </location>
</feature>
<evidence type="ECO:0000256" key="5">
    <source>
        <dbReference type="PROSITE-ProRule" id="PRU01131"/>
    </source>
</evidence>
<evidence type="ECO:0000256" key="1">
    <source>
        <dbReference type="ARBA" id="ARBA00004496"/>
    </source>
</evidence>
<dbReference type="Gramene" id="HORVU.MOREX.r3.5HG0476060.1">
    <property type="protein sequence ID" value="HORVU.MOREX.r3.5HG0476060.1"/>
    <property type="gene ID" value="HORVU.MOREX.r3.5HG0476060"/>
</dbReference>
<dbReference type="InterPro" id="IPR007650">
    <property type="entry name" value="Zf-FLZ_dom"/>
</dbReference>
<evidence type="ECO:0000313" key="11">
    <source>
        <dbReference type="Proteomes" id="UP000011116"/>
    </source>
</evidence>
<keyword evidence="11" id="KW-1185">Reference proteome</keyword>
<proteinExistence type="evidence at transcript level"/>
<reference evidence="11" key="2">
    <citation type="journal article" date="2012" name="Nature">
        <title>A physical, genetic and functional sequence assembly of the barley genome.</title>
        <authorList>
            <consortium name="The International Barley Genome Sequencing Consortium"/>
            <person name="Mayer K.F."/>
            <person name="Waugh R."/>
            <person name="Brown J.W."/>
            <person name="Schulman A."/>
            <person name="Langridge P."/>
            <person name="Platzer M."/>
            <person name="Fincher G.B."/>
            <person name="Muehlbauer G.J."/>
            <person name="Sato K."/>
            <person name="Close T.J."/>
            <person name="Wise R.P."/>
            <person name="Stein N."/>
        </authorList>
    </citation>
    <scope>NUCLEOTIDE SEQUENCE [LARGE SCALE GENOMIC DNA]</scope>
    <source>
        <strain evidence="11">cv. Morex</strain>
    </source>
</reference>
<dbReference type="ExpressionAtlas" id="F2CUY1">
    <property type="expression patterns" value="baseline and differential"/>
</dbReference>
<sequence length="170" mass="18012">MACKNAMRRTTSLTEVAPPSVLAVVLEDEDEDEQARTVVQAEEGGADGGQDWLAALGGGSGAPGTDWLAAYRARAAPARAGLRRNSADYSKVETAAFLRHCGLCRRLLGPGRDTFMYKGEAAFCSLECRQQHITHEEWKDKCTSRSPAPAPATSRGRSGKTDTGGTVAAA</sequence>
<evidence type="ECO:0000313" key="10">
    <source>
        <dbReference type="EnsemblPlants" id="HORVU.MOREX.r3.5HG0476060.1"/>
    </source>
</evidence>
<dbReference type="OrthoDB" id="1925036at2759"/>
<evidence type="ECO:0000259" key="7">
    <source>
        <dbReference type="PROSITE" id="PS51795"/>
    </source>
</evidence>
<keyword evidence="3" id="KW-0963">Cytoplasm</keyword>
<gene>
    <name evidence="10" type="primary">LOC123397878</name>
</gene>
<dbReference type="AlphaFoldDB" id="F2CUY1"/>
<dbReference type="RefSeq" id="XP_044948332.1">
    <property type="nucleotide sequence ID" value="XM_045092397.1"/>
</dbReference>
<evidence type="ECO:0000313" key="9">
    <source>
        <dbReference type="EMBL" id="BAJ93610.1"/>
    </source>
</evidence>
<evidence type="ECO:0000256" key="3">
    <source>
        <dbReference type="ARBA" id="ARBA00022490"/>
    </source>
</evidence>
<evidence type="ECO:0000256" key="6">
    <source>
        <dbReference type="SAM" id="MobiDB-lite"/>
    </source>
</evidence>
<dbReference type="EMBL" id="AK355433">
    <property type="protein sequence ID" value="BAJ86652.1"/>
    <property type="molecule type" value="mRNA"/>
</dbReference>